<dbReference type="RefSeq" id="XP_016604983.1">
    <property type="nucleotide sequence ID" value="XM_016755926.1"/>
</dbReference>
<evidence type="ECO:0000256" key="2">
    <source>
        <dbReference type="ARBA" id="ARBA00022723"/>
    </source>
</evidence>
<dbReference type="eggNOG" id="KOG2068">
    <property type="taxonomic scope" value="Eukaryota"/>
</dbReference>
<dbReference type="InterPro" id="IPR035979">
    <property type="entry name" value="RBD_domain_sf"/>
</dbReference>
<keyword evidence="6" id="KW-0175">Coiled coil</keyword>
<evidence type="ECO:0000256" key="7">
    <source>
        <dbReference type="ARBA" id="ARBA00023242"/>
    </source>
</evidence>
<dbReference type="InParanoid" id="A0A0L0H8C7"/>
<sequence length="799" mass="87843">MSVSSDEEDLDCPLCMEEIDITDRYFKPCPCGYQICRFCWNHIKENLNGLCPACRRPYSEDTVEFRPVPPEEIARIKAAKKKKERERKEQDQMSRRHLANVRIVQKNLVYVLGLPPKIASEDILRSQDYFGQYGKITRVVVNRRAHSHTPVLAQVPNTGVYITFTRKEEAARAIEAVDGSVYDGKIIRATYGTTKYCASFLKNQPCQNPGCQFLHEPGEEADSFAKEELSRMQLRERNPKPPPFPITLGGKKEEKEESALPPTASWAKPVARPQGAHHYSAASISSMSSSASGPPRSPEMDMDDVYDSNLGPLRQKSSSQLGQVASIQLGADRKAKGKNKLAVSDLPPGFASTMANQQELSLPGTPEVEQVMGSRALDESGDQQAVKGSSPGVVKRASEENASKPTSQDELDDAVSPSAMGFILHPKYIGPFDPFREDPLAVFATISVPLQEEGSGFGSNGVSSLAIPTPNAEGGRFDAFHETQAPPRSNSRASDSGQRSRFERFFGNGQISDADGSFDASDAGEKPKEESKTVQESFRAMFPNVNVSFASGSLSEAEARWGESFSPSKLAVPDASAEAWSHGQGFPLRSQTQQMAFQGGLRGVAGQQQYGSSNSLAMRQQEQLLHQQQYLSSLSHNQQVQPHLLSQLQQLRLAQMQQQQQHFAGVPHSLHPHQQPQDELIGQLLRDAQLRETHIRQDQIRELQMRAAAGAGQSRGEVSFRDPAIMSVKLNNPTAGGAAPGFEGRTRPRTFEGVAPSQGQSLDYQQEWPSPPGTSALGPGYVTNGEYYPSRLRRDYRNG</sequence>
<dbReference type="AlphaFoldDB" id="A0A0L0H8C7"/>
<keyword evidence="2" id="KW-0479">Metal-binding</keyword>
<feature type="compositionally biased region" description="Polar residues" evidence="10">
    <location>
        <begin position="486"/>
        <end position="497"/>
    </location>
</feature>
<feature type="region of interest" description="Disordered" evidence="10">
    <location>
        <begin position="454"/>
        <end position="534"/>
    </location>
</feature>
<gene>
    <name evidence="13" type="ORF">SPPG_07766</name>
</gene>
<feature type="region of interest" description="Disordered" evidence="10">
    <location>
        <begin position="224"/>
        <end position="414"/>
    </location>
</feature>
<dbReference type="GO" id="GO:0030014">
    <property type="term" value="C:CCR4-NOT complex"/>
    <property type="evidence" value="ECO:0007669"/>
    <property type="project" value="InterPro"/>
</dbReference>
<evidence type="ECO:0000256" key="6">
    <source>
        <dbReference type="ARBA" id="ARBA00023054"/>
    </source>
</evidence>
<dbReference type="InterPro" id="IPR013083">
    <property type="entry name" value="Znf_RING/FYVE/PHD"/>
</dbReference>
<dbReference type="SUPFAM" id="SSF57850">
    <property type="entry name" value="RING/U-box"/>
    <property type="match status" value="1"/>
</dbReference>
<dbReference type="PROSITE" id="PS50089">
    <property type="entry name" value="ZF_RING_2"/>
    <property type="match status" value="1"/>
</dbReference>
<feature type="compositionally biased region" description="Basic and acidic residues" evidence="10">
    <location>
        <begin position="523"/>
        <end position="533"/>
    </location>
</feature>
<dbReference type="InterPro" id="IPR034261">
    <property type="entry name" value="CNOT4_RRM"/>
</dbReference>
<dbReference type="PANTHER" id="PTHR12603">
    <property type="entry name" value="CCR4-NOT TRANSCRIPTION COMPLEX RELATED"/>
    <property type="match status" value="1"/>
</dbReference>
<evidence type="ECO:0000313" key="14">
    <source>
        <dbReference type="Proteomes" id="UP000053201"/>
    </source>
</evidence>
<dbReference type="GO" id="GO:0005634">
    <property type="term" value="C:nucleus"/>
    <property type="evidence" value="ECO:0007669"/>
    <property type="project" value="UniProtKB-SubCell"/>
</dbReference>
<evidence type="ECO:0000256" key="4">
    <source>
        <dbReference type="ARBA" id="ARBA00022833"/>
    </source>
</evidence>
<keyword evidence="14" id="KW-1185">Reference proteome</keyword>
<dbReference type="Proteomes" id="UP000053201">
    <property type="component" value="Unassembled WGS sequence"/>
</dbReference>
<dbReference type="GO" id="GO:0004842">
    <property type="term" value="F:ubiquitin-protein transferase activity"/>
    <property type="evidence" value="ECO:0007669"/>
    <property type="project" value="InterPro"/>
</dbReference>
<feature type="domain" description="RRM" evidence="12">
    <location>
        <begin position="107"/>
        <end position="194"/>
    </location>
</feature>
<feature type="region of interest" description="Disordered" evidence="10">
    <location>
        <begin position="732"/>
        <end position="799"/>
    </location>
</feature>
<evidence type="ECO:0008006" key="15">
    <source>
        <dbReference type="Google" id="ProtNLM"/>
    </source>
</evidence>
<dbReference type="STRING" id="645134.A0A0L0H8C7"/>
<keyword evidence="5 9" id="KW-0694">RNA-binding</keyword>
<dbReference type="PANTHER" id="PTHR12603:SF0">
    <property type="entry name" value="CCR4-NOT TRANSCRIPTION COMPLEX SUBUNIT 4"/>
    <property type="match status" value="1"/>
</dbReference>
<evidence type="ECO:0000256" key="3">
    <source>
        <dbReference type="ARBA" id="ARBA00022771"/>
    </source>
</evidence>
<evidence type="ECO:0000256" key="8">
    <source>
        <dbReference type="PROSITE-ProRule" id="PRU00175"/>
    </source>
</evidence>
<name>A0A0L0H8C7_SPIPD</name>
<dbReference type="GO" id="GO:0003723">
    <property type="term" value="F:RNA binding"/>
    <property type="evidence" value="ECO:0007669"/>
    <property type="project" value="UniProtKB-UniRule"/>
</dbReference>
<dbReference type="Pfam" id="PF00076">
    <property type="entry name" value="RRM_1"/>
    <property type="match status" value="1"/>
</dbReference>
<evidence type="ECO:0000256" key="1">
    <source>
        <dbReference type="ARBA" id="ARBA00004123"/>
    </source>
</evidence>
<dbReference type="InterPro" id="IPR012677">
    <property type="entry name" value="Nucleotide-bd_a/b_plait_sf"/>
</dbReference>
<dbReference type="InterPro" id="IPR000504">
    <property type="entry name" value="RRM_dom"/>
</dbReference>
<dbReference type="Pfam" id="PF14570">
    <property type="entry name" value="zf-RING_4"/>
    <property type="match status" value="1"/>
</dbReference>
<dbReference type="CDD" id="cd16618">
    <property type="entry name" value="mRING-HC-C4C4_CNOT4"/>
    <property type="match status" value="1"/>
</dbReference>
<dbReference type="SUPFAM" id="SSF54928">
    <property type="entry name" value="RNA-binding domain, RBD"/>
    <property type="match status" value="1"/>
</dbReference>
<dbReference type="CDD" id="cd12438">
    <property type="entry name" value="RRM_CNOT4"/>
    <property type="match status" value="1"/>
</dbReference>
<dbReference type="Gene3D" id="3.30.70.330">
    <property type="match status" value="1"/>
</dbReference>
<dbReference type="SMART" id="SM00361">
    <property type="entry name" value="RRM_1"/>
    <property type="match status" value="1"/>
</dbReference>
<feature type="domain" description="RING-type" evidence="11">
    <location>
        <begin position="12"/>
        <end position="55"/>
    </location>
</feature>
<dbReference type="OrthoDB" id="1923159at2759"/>
<feature type="compositionally biased region" description="Polar residues" evidence="10">
    <location>
        <begin position="757"/>
        <end position="768"/>
    </location>
</feature>
<dbReference type="PROSITE" id="PS50102">
    <property type="entry name" value="RRM"/>
    <property type="match status" value="1"/>
</dbReference>
<dbReference type="VEuPathDB" id="FungiDB:SPPG_07766"/>
<feature type="compositionally biased region" description="Basic and acidic residues" evidence="10">
    <location>
        <begin position="224"/>
        <end position="239"/>
    </location>
</feature>
<proteinExistence type="predicted"/>
<evidence type="ECO:0000259" key="12">
    <source>
        <dbReference type="PROSITE" id="PS50102"/>
    </source>
</evidence>
<feature type="compositionally biased region" description="Low complexity" evidence="10">
    <location>
        <begin position="512"/>
        <end position="521"/>
    </location>
</feature>
<comment type="subcellular location">
    <subcellularLocation>
        <location evidence="1">Nucleus</location>
    </subcellularLocation>
</comment>
<dbReference type="Gene3D" id="3.30.40.10">
    <property type="entry name" value="Zinc/RING finger domain, C3HC4 (zinc finger)"/>
    <property type="match status" value="1"/>
</dbReference>
<evidence type="ECO:0000256" key="9">
    <source>
        <dbReference type="PROSITE-ProRule" id="PRU00176"/>
    </source>
</evidence>
<reference evidence="13 14" key="1">
    <citation type="submission" date="2009-08" db="EMBL/GenBank/DDBJ databases">
        <title>The Genome Sequence of Spizellomyces punctatus strain DAOM BR117.</title>
        <authorList>
            <consortium name="The Broad Institute Genome Sequencing Platform"/>
            <person name="Russ C."/>
            <person name="Cuomo C."/>
            <person name="Shea T."/>
            <person name="Young S.K."/>
            <person name="Zeng Q."/>
            <person name="Koehrsen M."/>
            <person name="Haas B."/>
            <person name="Borodovsky M."/>
            <person name="Guigo R."/>
            <person name="Alvarado L."/>
            <person name="Berlin A."/>
            <person name="Bochicchio J."/>
            <person name="Borenstein D."/>
            <person name="Chapman S."/>
            <person name="Chen Z."/>
            <person name="Engels R."/>
            <person name="Freedman E."/>
            <person name="Gellesch M."/>
            <person name="Goldberg J."/>
            <person name="Griggs A."/>
            <person name="Gujja S."/>
            <person name="Heiman D."/>
            <person name="Hepburn T."/>
            <person name="Howarth C."/>
            <person name="Jen D."/>
            <person name="Larson L."/>
            <person name="Lewis B."/>
            <person name="Mehta T."/>
            <person name="Park D."/>
            <person name="Pearson M."/>
            <person name="Roberts A."/>
            <person name="Saif S."/>
            <person name="Shenoy N."/>
            <person name="Sisk P."/>
            <person name="Stolte C."/>
            <person name="Sykes S."/>
            <person name="Thomson T."/>
            <person name="Walk T."/>
            <person name="White J."/>
            <person name="Yandava C."/>
            <person name="Burger G."/>
            <person name="Gray M.W."/>
            <person name="Holland P.W.H."/>
            <person name="King N."/>
            <person name="Lang F.B.F."/>
            <person name="Roger A.J."/>
            <person name="Ruiz-Trillo I."/>
            <person name="Lander E."/>
            <person name="Nusbaum C."/>
        </authorList>
    </citation>
    <scope>NUCLEOTIDE SEQUENCE [LARGE SCALE GENOMIC DNA]</scope>
    <source>
        <strain evidence="13 14">DAOM BR117</strain>
    </source>
</reference>
<dbReference type="InterPro" id="IPR001841">
    <property type="entry name" value="Znf_RING"/>
</dbReference>
<evidence type="ECO:0000313" key="13">
    <source>
        <dbReference type="EMBL" id="KNC96943.1"/>
    </source>
</evidence>
<keyword evidence="3 8" id="KW-0863">Zinc-finger</keyword>
<dbReference type="GeneID" id="27690963"/>
<dbReference type="InterPro" id="IPR039515">
    <property type="entry name" value="NOT4_mRING-HC-C4C4"/>
</dbReference>
<dbReference type="InterPro" id="IPR003954">
    <property type="entry name" value="RRM_euk-type"/>
</dbReference>
<evidence type="ECO:0000256" key="5">
    <source>
        <dbReference type="ARBA" id="ARBA00022884"/>
    </source>
</evidence>
<protein>
    <recommendedName>
        <fullName evidence="15">RING-type domain-containing protein</fullName>
    </recommendedName>
</protein>
<feature type="compositionally biased region" description="Low complexity" evidence="10">
    <location>
        <begin position="280"/>
        <end position="294"/>
    </location>
</feature>
<accession>A0A0L0H8C7</accession>
<dbReference type="FunFam" id="3.30.40.10:FF:000006">
    <property type="entry name" value="CCR4-NOT transcription complex subunit 4"/>
    <property type="match status" value="1"/>
</dbReference>
<feature type="compositionally biased region" description="Polar residues" evidence="10">
    <location>
        <begin position="315"/>
        <end position="326"/>
    </location>
</feature>
<organism evidence="13 14">
    <name type="scientific">Spizellomyces punctatus (strain DAOM BR117)</name>
    <dbReference type="NCBI Taxonomy" id="645134"/>
    <lineage>
        <taxon>Eukaryota</taxon>
        <taxon>Fungi</taxon>
        <taxon>Fungi incertae sedis</taxon>
        <taxon>Chytridiomycota</taxon>
        <taxon>Chytridiomycota incertae sedis</taxon>
        <taxon>Chytridiomycetes</taxon>
        <taxon>Spizellomycetales</taxon>
        <taxon>Spizellomycetaceae</taxon>
        <taxon>Spizellomyces</taxon>
    </lineage>
</organism>
<keyword evidence="4" id="KW-0862">Zinc</keyword>
<dbReference type="GO" id="GO:0008270">
    <property type="term" value="F:zinc ion binding"/>
    <property type="evidence" value="ECO:0007669"/>
    <property type="project" value="UniProtKB-KW"/>
</dbReference>
<dbReference type="GO" id="GO:0016567">
    <property type="term" value="P:protein ubiquitination"/>
    <property type="evidence" value="ECO:0007669"/>
    <property type="project" value="TreeGrafter"/>
</dbReference>
<keyword evidence="7" id="KW-0539">Nucleus</keyword>
<dbReference type="EMBL" id="KQ257466">
    <property type="protein sequence ID" value="KNC96943.1"/>
    <property type="molecule type" value="Genomic_DNA"/>
</dbReference>
<evidence type="ECO:0000259" key="11">
    <source>
        <dbReference type="PROSITE" id="PS50089"/>
    </source>
</evidence>
<evidence type="ECO:0000256" key="10">
    <source>
        <dbReference type="SAM" id="MobiDB-lite"/>
    </source>
</evidence>
<dbReference type="InterPro" id="IPR039780">
    <property type="entry name" value="Mot2"/>
</dbReference>